<comment type="caution">
    <text evidence="1">The sequence shown here is derived from an EMBL/GenBank/DDBJ whole genome shotgun (WGS) entry which is preliminary data.</text>
</comment>
<organism evidence="1 2">
    <name type="scientific">Pseudonocardia yuanmonensis</name>
    <dbReference type="NCBI Taxonomy" id="1095914"/>
    <lineage>
        <taxon>Bacteria</taxon>
        <taxon>Bacillati</taxon>
        <taxon>Actinomycetota</taxon>
        <taxon>Actinomycetes</taxon>
        <taxon>Pseudonocardiales</taxon>
        <taxon>Pseudonocardiaceae</taxon>
        <taxon>Pseudonocardia</taxon>
    </lineage>
</organism>
<dbReference type="GO" id="GO:0016874">
    <property type="term" value="F:ligase activity"/>
    <property type="evidence" value="ECO:0007669"/>
    <property type="project" value="UniProtKB-KW"/>
</dbReference>
<gene>
    <name evidence="1" type="ORF">GCM10023215_48880</name>
</gene>
<evidence type="ECO:0000313" key="2">
    <source>
        <dbReference type="Proteomes" id="UP001500325"/>
    </source>
</evidence>
<dbReference type="Gene3D" id="3.90.1140.10">
    <property type="entry name" value="Cyclic phosphodiesterase"/>
    <property type="match status" value="1"/>
</dbReference>
<evidence type="ECO:0000313" key="1">
    <source>
        <dbReference type="EMBL" id="GAA4703577.1"/>
    </source>
</evidence>
<dbReference type="EMBL" id="BAABIC010000019">
    <property type="protein sequence ID" value="GAA4703577.1"/>
    <property type="molecule type" value="Genomic_DNA"/>
</dbReference>
<keyword evidence="1" id="KW-0436">Ligase</keyword>
<accession>A0ABP8XCT4</accession>
<name>A0ABP8XCT4_9PSEU</name>
<protein>
    <submittedName>
        <fullName evidence="1">2'-5' RNA ligase family protein</fullName>
    </submittedName>
</protein>
<keyword evidence="2" id="KW-1185">Reference proteome</keyword>
<dbReference type="Proteomes" id="UP001500325">
    <property type="component" value="Unassembled WGS sequence"/>
</dbReference>
<dbReference type="Pfam" id="PF13563">
    <property type="entry name" value="2_5_RNA_ligase2"/>
    <property type="match status" value="1"/>
</dbReference>
<sequence length="157" mass="17291">MLDEPAQSRLDALRRRHFPSERNHLDAHVTLFHALPGEQEAEVAAVLAEAARREPPKAVVGEARLLGRGVAFRIDSPDLLALRADLAGRFDTALTRQDRGKRELHVTVQNKVAPEQARALHAALSDQAPEPTAVVALGLWRYRGGPWNPIATYPFTA</sequence>
<reference evidence="2" key="1">
    <citation type="journal article" date="2019" name="Int. J. Syst. Evol. Microbiol.">
        <title>The Global Catalogue of Microorganisms (GCM) 10K type strain sequencing project: providing services to taxonomists for standard genome sequencing and annotation.</title>
        <authorList>
            <consortium name="The Broad Institute Genomics Platform"/>
            <consortium name="The Broad Institute Genome Sequencing Center for Infectious Disease"/>
            <person name="Wu L."/>
            <person name="Ma J."/>
        </authorList>
    </citation>
    <scope>NUCLEOTIDE SEQUENCE [LARGE SCALE GENOMIC DNA]</scope>
    <source>
        <strain evidence="2">JCM 18055</strain>
    </source>
</reference>
<proteinExistence type="predicted"/>